<dbReference type="Proteomes" id="UP001527925">
    <property type="component" value="Unassembled WGS sequence"/>
</dbReference>
<accession>A0ABR4N1C2</accession>
<keyword evidence="4" id="KW-1185">Reference proteome</keyword>
<organism evidence="3 4">
    <name type="scientific">Polyrhizophydium stewartii</name>
    <dbReference type="NCBI Taxonomy" id="2732419"/>
    <lineage>
        <taxon>Eukaryota</taxon>
        <taxon>Fungi</taxon>
        <taxon>Fungi incertae sedis</taxon>
        <taxon>Chytridiomycota</taxon>
        <taxon>Chytridiomycota incertae sedis</taxon>
        <taxon>Chytridiomycetes</taxon>
        <taxon>Rhizophydiales</taxon>
        <taxon>Rhizophydiales incertae sedis</taxon>
        <taxon>Polyrhizophydium</taxon>
    </lineage>
</organism>
<keyword evidence="1" id="KW-0472">Membrane</keyword>
<proteinExistence type="predicted"/>
<dbReference type="PANTHER" id="PTHR12277">
    <property type="entry name" value="ALPHA/BETA HYDROLASE DOMAIN-CONTAINING PROTEIN"/>
    <property type="match status" value="1"/>
</dbReference>
<sequence>MGVVDTVAWLARAAVYTAVVGAIGVLGMVYMYQNSLIYPASFPAGSRDHVPTPDQFGMPDFEAVTLRTPDGVDITGYLIRRPRFGGAGGRDAAAGPLANVTLLYLHANAGNMGHRLPIAQRFYHQLDCNVFMLSYRGYGLSQGSPNEVGLKIDAQTALDYILAHEQLKNTRVLVFGQSIGGAVAIHLASKNSERIAGLMIENTFLSLRKLIPQVIKLFRPFTFLCHQIWDSEKHIASVTNIPVLFLSSKKDELIPQTHMIKLHAALRKARADAGGPADNIDFVEFPLGQHNDTCLQPGYFDAAERFWRKYLN</sequence>
<evidence type="ECO:0000256" key="1">
    <source>
        <dbReference type="SAM" id="Phobius"/>
    </source>
</evidence>
<dbReference type="Gene3D" id="3.40.50.1820">
    <property type="entry name" value="alpha/beta hydrolase"/>
    <property type="match status" value="1"/>
</dbReference>
<reference evidence="3 4" key="1">
    <citation type="submission" date="2023-09" db="EMBL/GenBank/DDBJ databases">
        <title>Pangenome analysis of Batrachochytrium dendrobatidis and related Chytrids.</title>
        <authorList>
            <person name="Yacoub M.N."/>
            <person name="Stajich J.E."/>
            <person name="James T.Y."/>
        </authorList>
    </citation>
    <scope>NUCLEOTIDE SEQUENCE [LARGE SCALE GENOMIC DNA]</scope>
    <source>
        <strain evidence="3 4">JEL0888</strain>
    </source>
</reference>
<comment type="caution">
    <text evidence="3">The sequence shown here is derived from an EMBL/GenBank/DDBJ whole genome shotgun (WGS) entry which is preliminary data.</text>
</comment>
<gene>
    <name evidence="3" type="primary">bem46</name>
    <name evidence="3" type="ORF">HK105_207194</name>
</gene>
<feature type="domain" description="AB hydrolase-1" evidence="2">
    <location>
        <begin position="101"/>
        <end position="213"/>
    </location>
</feature>
<dbReference type="InterPro" id="IPR029058">
    <property type="entry name" value="AB_hydrolase_fold"/>
</dbReference>
<feature type="transmembrane region" description="Helical" evidence="1">
    <location>
        <begin position="13"/>
        <end position="32"/>
    </location>
</feature>
<dbReference type="InterPro" id="IPR000073">
    <property type="entry name" value="AB_hydrolase_1"/>
</dbReference>
<evidence type="ECO:0000313" key="4">
    <source>
        <dbReference type="Proteomes" id="UP001527925"/>
    </source>
</evidence>
<protein>
    <submittedName>
        <fullName evidence="3">Bem46 protein, variant</fullName>
    </submittedName>
</protein>
<dbReference type="SUPFAM" id="SSF53474">
    <property type="entry name" value="alpha/beta-Hydrolases"/>
    <property type="match status" value="1"/>
</dbReference>
<dbReference type="PANTHER" id="PTHR12277:SF81">
    <property type="entry name" value="PROTEIN ABHD13"/>
    <property type="match status" value="1"/>
</dbReference>
<dbReference type="Pfam" id="PF00561">
    <property type="entry name" value="Abhydrolase_1"/>
    <property type="match status" value="1"/>
</dbReference>
<dbReference type="EMBL" id="JADGIZ020000048">
    <property type="protein sequence ID" value="KAL2913316.1"/>
    <property type="molecule type" value="Genomic_DNA"/>
</dbReference>
<keyword evidence="1" id="KW-1133">Transmembrane helix</keyword>
<name>A0ABR4N1C2_9FUNG</name>
<keyword evidence="1" id="KW-0812">Transmembrane</keyword>
<evidence type="ECO:0000259" key="2">
    <source>
        <dbReference type="Pfam" id="PF00561"/>
    </source>
</evidence>
<evidence type="ECO:0000313" key="3">
    <source>
        <dbReference type="EMBL" id="KAL2913316.1"/>
    </source>
</evidence>